<reference evidence="3 4" key="1">
    <citation type="journal article" date="2019" name="PLoS Negl. Trop. Dis.">
        <title>Whole genome sequencing of Entamoeba nuttalli reveals mammalian host-related molecular signatures and a novel octapeptide-repeat surface protein.</title>
        <authorList>
            <person name="Tanaka M."/>
            <person name="Makiuchi T."/>
            <person name="Komiyama T."/>
            <person name="Shiina T."/>
            <person name="Osaki K."/>
            <person name="Tachibana H."/>
        </authorList>
    </citation>
    <scope>NUCLEOTIDE SEQUENCE [LARGE SCALE GENOMIC DNA]</scope>
    <source>
        <strain evidence="3 4">P19-061405</strain>
    </source>
</reference>
<feature type="coiled-coil region" evidence="1">
    <location>
        <begin position="262"/>
        <end position="299"/>
    </location>
</feature>
<protein>
    <submittedName>
        <fullName evidence="3">Uncharacterized protein</fullName>
    </submittedName>
</protein>
<keyword evidence="1" id="KW-0175">Coiled coil</keyword>
<accession>A0ABQ0DUL3</accession>
<dbReference type="EMBL" id="BAAFRS010000297">
    <property type="protein sequence ID" value="GAB1226546.1"/>
    <property type="molecule type" value="Genomic_DNA"/>
</dbReference>
<evidence type="ECO:0000313" key="4">
    <source>
        <dbReference type="Proteomes" id="UP001628156"/>
    </source>
</evidence>
<sequence length="322" mass="39572">MEEETISMIMEEDNKQYNPIEIKDNRIYNNYIMSIESEEDDDKDSTRVEVRLAEEKKRLVEEEKRLAEEKKRFTKEEKKRLTKEEKKRLVEKEEENSKKEKRIKEIEEKVEEDMKEKEEMKKEIQIKDQTIKKLTKDIMALKKKHENELNTKNHECSKKYSNSMLNLKGKCLKQPKKRGKQTDREEEILTLYKCFALKLFERKLRGQLKEEIIERLIQEFGIKVNDINEYKEILKKTFKIKNEIKREINRIMEEEIIKQQWKDKELKEIITKMNKKEEIEEEEIMKIFKEEEMKEQEDVQFINYYYNKKKVHQIINNINKMK</sequence>
<evidence type="ECO:0000256" key="1">
    <source>
        <dbReference type="SAM" id="Coils"/>
    </source>
</evidence>
<comment type="caution">
    <text evidence="3">The sequence shown here is derived from an EMBL/GenBank/DDBJ whole genome shotgun (WGS) entry which is preliminary data.</text>
</comment>
<evidence type="ECO:0000313" key="3">
    <source>
        <dbReference type="EMBL" id="GAB1226546.1"/>
    </source>
</evidence>
<evidence type="ECO:0000256" key="2">
    <source>
        <dbReference type="SAM" id="MobiDB-lite"/>
    </source>
</evidence>
<proteinExistence type="predicted"/>
<name>A0ABQ0DUL3_9EUKA</name>
<keyword evidence="4" id="KW-1185">Reference proteome</keyword>
<feature type="region of interest" description="Disordered" evidence="2">
    <location>
        <begin position="63"/>
        <end position="100"/>
    </location>
</feature>
<gene>
    <name evidence="3" type="ORF">ENUP19_0297G0049</name>
</gene>
<dbReference type="Proteomes" id="UP001628156">
    <property type="component" value="Unassembled WGS sequence"/>
</dbReference>
<organism evidence="3 4">
    <name type="scientific">Entamoeba nuttalli</name>
    <dbReference type="NCBI Taxonomy" id="412467"/>
    <lineage>
        <taxon>Eukaryota</taxon>
        <taxon>Amoebozoa</taxon>
        <taxon>Evosea</taxon>
        <taxon>Archamoebae</taxon>
        <taxon>Mastigamoebida</taxon>
        <taxon>Entamoebidae</taxon>
        <taxon>Entamoeba</taxon>
    </lineage>
</organism>